<protein>
    <submittedName>
        <fullName evidence="3">Uncharacterized protein</fullName>
    </submittedName>
</protein>
<accession>A0A9P7JMM2</accession>
<evidence type="ECO:0000313" key="3">
    <source>
        <dbReference type="EMBL" id="KAG2091003.1"/>
    </source>
</evidence>
<evidence type="ECO:0000256" key="2">
    <source>
        <dbReference type="SAM" id="SignalP"/>
    </source>
</evidence>
<dbReference type="AlphaFoldDB" id="A0A9P7JMM2"/>
<sequence length="138" mass="14538">MQLSHSFTALMAFVVITATYPAPHLLTTSLARRGVLTSNLDQNTRVVGSPSPLTPLMMPNADSDSPEDSPDGFDKRAELDQLNVPVVIPVVVPVNDPVVPLNVNVPVHVPVVFPVNDPVGAPGAPDSPNTPTYQARGA</sequence>
<dbReference type="RefSeq" id="XP_041286388.1">
    <property type="nucleotide sequence ID" value="XM_041439016.1"/>
</dbReference>
<feature type="signal peptide" evidence="2">
    <location>
        <begin position="1"/>
        <end position="18"/>
    </location>
</feature>
<reference evidence="3" key="1">
    <citation type="journal article" date="2020" name="New Phytol.">
        <title>Comparative genomics reveals dynamic genome evolution in host specialist ectomycorrhizal fungi.</title>
        <authorList>
            <person name="Lofgren L.A."/>
            <person name="Nguyen N.H."/>
            <person name="Vilgalys R."/>
            <person name="Ruytinx J."/>
            <person name="Liao H.L."/>
            <person name="Branco S."/>
            <person name="Kuo A."/>
            <person name="LaButti K."/>
            <person name="Lipzen A."/>
            <person name="Andreopoulos W."/>
            <person name="Pangilinan J."/>
            <person name="Riley R."/>
            <person name="Hundley H."/>
            <person name="Na H."/>
            <person name="Barry K."/>
            <person name="Grigoriev I.V."/>
            <person name="Stajich J.E."/>
            <person name="Kennedy P.G."/>
        </authorList>
    </citation>
    <scope>NUCLEOTIDE SEQUENCE</scope>
    <source>
        <strain evidence="3">FC423</strain>
    </source>
</reference>
<feature type="region of interest" description="Disordered" evidence="1">
    <location>
        <begin position="41"/>
        <end position="76"/>
    </location>
</feature>
<dbReference type="EMBL" id="JABBWM010000099">
    <property type="protein sequence ID" value="KAG2091003.1"/>
    <property type="molecule type" value="Genomic_DNA"/>
</dbReference>
<dbReference type="OrthoDB" id="2677862at2759"/>
<keyword evidence="4" id="KW-1185">Reference proteome</keyword>
<comment type="caution">
    <text evidence="3">The sequence shown here is derived from an EMBL/GenBank/DDBJ whole genome shotgun (WGS) entry which is preliminary data.</text>
</comment>
<organism evidence="3 4">
    <name type="scientific">Suillus discolor</name>
    <dbReference type="NCBI Taxonomy" id="1912936"/>
    <lineage>
        <taxon>Eukaryota</taxon>
        <taxon>Fungi</taxon>
        <taxon>Dikarya</taxon>
        <taxon>Basidiomycota</taxon>
        <taxon>Agaricomycotina</taxon>
        <taxon>Agaricomycetes</taxon>
        <taxon>Agaricomycetidae</taxon>
        <taxon>Boletales</taxon>
        <taxon>Suillineae</taxon>
        <taxon>Suillaceae</taxon>
        <taxon>Suillus</taxon>
    </lineage>
</organism>
<evidence type="ECO:0000313" key="4">
    <source>
        <dbReference type="Proteomes" id="UP000823399"/>
    </source>
</evidence>
<gene>
    <name evidence="3" type="ORF">F5147DRAFT_724069</name>
</gene>
<proteinExistence type="predicted"/>
<feature type="region of interest" description="Disordered" evidence="1">
    <location>
        <begin position="119"/>
        <end position="138"/>
    </location>
</feature>
<name>A0A9P7JMM2_9AGAM</name>
<evidence type="ECO:0000256" key="1">
    <source>
        <dbReference type="SAM" id="MobiDB-lite"/>
    </source>
</evidence>
<keyword evidence="2" id="KW-0732">Signal</keyword>
<feature type="chain" id="PRO_5040295983" evidence="2">
    <location>
        <begin position="19"/>
        <end position="138"/>
    </location>
</feature>
<dbReference type="GeneID" id="64701275"/>
<feature type="compositionally biased region" description="Polar residues" evidence="1">
    <location>
        <begin position="127"/>
        <end position="138"/>
    </location>
</feature>
<dbReference type="Proteomes" id="UP000823399">
    <property type="component" value="Unassembled WGS sequence"/>
</dbReference>